<dbReference type="InterPro" id="IPR039422">
    <property type="entry name" value="MarR/SlyA-like"/>
</dbReference>
<keyword evidence="3" id="KW-1185">Reference proteome</keyword>
<name>A0ABY6G673_9MICO</name>
<reference evidence="2" key="1">
    <citation type="submission" date="2022-10" db="EMBL/GenBank/DDBJ databases">
        <title>Whole-Genome Sequencing of Brachybacterium huguangmaarense BRM-3, Isolated from Betula schmidtii.</title>
        <authorList>
            <person name="Haam D."/>
        </authorList>
    </citation>
    <scope>NUCLEOTIDE SEQUENCE</scope>
    <source>
        <strain evidence="2">BRM-3</strain>
    </source>
</reference>
<protein>
    <submittedName>
        <fullName evidence="2">MarR family transcriptional regulator</fullName>
    </submittedName>
</protein>
<evidence type="ECO:0000313" key="2">
    <source>
        <dbReference type="EMBL" id="UYG18124.1"/>
    </source>
</evidence>
<organism evidence="2 3">
    <name type="scientific">Brachybacterium huguangmaarense</name>
    <dbReference type="NCBI Taxonomy" id="1652028"/>
    <lineage>
        <taxon>Bacteria</taxon>
        <taxon>Bacillati</taxon>
        <taxon>Actinomycetota</taxon>
        <taxon>Actinomycetes</taxon>
        <taxon>Micrococcales</taxon>
        <taxon>Dermabacteraceae</taxon>
        <taxon>Brachybacterium</taxon>
    </lineage>
</organism>
<sequence length="150" mass="16116">MTAGSAQVREEIRRLRIELEIANDAVAAAAGLTPRDLDVLDVIDREGPCSPTWLAERTGQRRATLTSVLHRLEGDGWISRRPDPADGRSAILDSTDRFDELRALYAPLDAVGDRLAAKLTAAELAVVARALALIADHVHDAAGDDGRSVT</sequence>
<dbReference type="SMART" id="SM00347">
    <property type="entry name" value="HTH_MARR"/>
    <property type="match status" value="1"/>
</dbReference>
<dbReference type="PANTHER" id="PTHR33164">
    <property type="entry name" value="TRANSCRIPTIONAL REGULATOR, MARR FAMILY"/>
    <property type="match status" value="1"/>
</dbReference>
<dbReference type="EMBL" id="CP107020">
    <property type="protein sequence ID" value="UYG18124.1"/>
    <property type="molecule type" value="Genomic_DNA"/>
</dbReference>
<dbReference type="Proteomes" id="UP001164305">
    <property type="component" value="Chromosome"/>
</dbReference>
<dbReference type="PROSITE" id="PS50995">
    <property type="entry name" value="HTH_MARR_2"/>
    <property type="match status" value="1"/>
</dbReference>
<accession>A0ABY6G673</accession>
<dbReference type="RefSeq" id="WP_263595317.1">
    <property type="nucleotide sequence ID" value="NZ_CP107020.1"/>
</dbReference>
<dbReference type="InterPro" id="IPR000835">
    <property type="entry name" value="HTH_MarR-typ"/>
</dbReference>
<evidence type="ECO:0000259" key="1">
    <source>
        <dbReference type="PROSITE" id="PS50995"/>
    </source>
</evidence>
<dbReference type="InterPro" id="IPR036390">
    <property type="entry name" value="WH_DNA-bd_sf"/>
</dbReference>
<dbReference type="PANTHER" id="PTHR33164:SF43">
    <property type="entry name" value="HTH-TYPE TRANSCRIPTIONAL REPRESSOR YETL"/>
    <property type="match status" value="1"/>
</dbReference>
<dbReference type="Gene3D" id="1.10.10.10">
    <property type="entry name" value="Winged helix-like DNA-binding domain superfamily/Winged helix DNA-binding domain"/>
    <property type="match status" value="1"/>
</dbReference>
<dbReference type="InterPro" id="IPR036388">
    <property type="entry name" value="WH-like_DNA-bd_sf"/>
</dbReference>
<dbReference type="SUPFAM" id="SSF46785">
    <property type="entry name" value="Winged helix' DNA-binding domain"/>
    <property type="match status" value="1"/>
</dbReference>
<dbReference type="Pfam" id="PF12802">
    <property type="entry name" value="MarR_2"/>
    <property type="match status" value="1"/>
</dbReference>
<feature type="domain" description="HTH marR-type" evidence="1">
    <location>
        <begin position="5"/>
        <end position="136"/>
    </location>
</feature>
<gene>
    <name evidence="2" type="ORF">BRM3_06920</name>
</gene>
<evidence type="ECO:0000313" key="3">
    <source>
        <dbReference type="Proteomes" id="UP001164305"/>
    </source>
</evidence>
<proteinExistence type="predicted"/>